<evidence type="ECO:0000256" key="4">
    <source>
        <dbReference type="ARBA" id="ARBA00023136"/>
    </source>
</evidence>
<dbReference type="InterPro" id="IPR011990">
    <property type="entry name" value="TPR-like_helical_dom_sf"/>
</dbReference>
<dbReference type="Proteomes" id="UP000286003">
    <property type="component" value="Unassembled WGS sequence"/>
</dbReference>
<feature type="domain" description="RagB/SusD" evidence="6">
    <location>
        <begin position="363"/>
        <end position="503"/>
    </location>
</feature>
<dbReference type="Pfam" id="PF07980">
    <property type="entry name" value="SusD_RagB"/>
    <property type="match status" value="1"/>
</dbReference>
<dbReference type="GO" id="GO:0009279">
    <property type="term" value="C:cell outer membrane"/>
    <property type="evidence" value="ECO:0007669"/>
    <property type="project" value="UniProtKB-SubCell"/>
</dbReference>
<dbReference type="PROSITE" id="PS51257">
    <property type="entry name" value="PROKAR_LIPOPROTEIN"/>
    <property type="match status" value="1"/>
</dbReference>
<dbReference type="Gene3D" id="1.25.40.390">
    <property type="match status" value="1"/>
</dbReference>
<evidence type="ECO:0000313" key="9">
    <source>
        <dbReference type="Proteomes" id="UP000286003"/>
    </source>
</evidence>
<evidence type="ECO:0000256" key="1">
    <source>
        <dbReference type="ARBA" id="ARBA00004442"/>
    </source>
</evidence>
<organism evidence="8 9">
    <name type="scientific">Bacteroides intestinalis</name>
    <dbReference type="NCBI Taxonomy" id="329854"/>
    <lineage>
        <taxon>Bacteria</taxon>
        <taxon>Pseudomonadati</taxon>
        <taxon>Bacteroidota</taxon>
        <taxon>Bacteroidia</taxon>
        <taxon>Bacteroidales</taxon>
        <taxon>Bacteroidaceae</taxon>
        <taxon>Bacteroides</taxon>
    </lineage>
</organism>
<evidence type="ECO:0000259" key="7">
    <source>
        <dbReference type="Pfam" id="PF14322"/>
    </source>
</evidence>
<dbReference type="EMBL" id="QRQM01000008">
    <property type="protein sequence ID" value="RHN07681.1"/>
    <property type="molecule type" value="Genomic_DNA"/>
</dbReference>
<dbReference type="RefSeq" id="WP_117708024.1">
    <property type="nucleotide sequence ID" value="NZ_JAQCXL010000047.1"/>
</dbReference>
<gene>
    <name evidence="8" type="ORF">DWZ32_08985</name>
</gene>
<dbReference type="InterPro" id="IPR033985">
    <property type="entry name" value="SusD-like_N"/>
</dbReference>
<dbReference type="InterPro" id="IPR012944">
    <property type="entry name" value="SusD_RagB_dom"/>
</dbReference>
<feature type="domain" description="SusD-like N-terminal" evidence="7">
    <location>
        <begin position="116"/>
        <end position="252"/>
    </location>
</feature>
<dbReference type="AlphaFoldDB" id="A0AB37MEN6"/>
<evidence type="ECO:0000259" key="6">
    <source>
        <dbReference type="Pfam" id="PF07980"/>
    </source>
</evidence>
<comment type="similarity">
    <text evidence="2">Belongs to the SusD family.</text>
</comment>
<dbReference type="SUPFAM" id="SSF48452">
    <property type="entry name" value="TPR-like"/>
    <property type="match status" value="1"/>
</dbReference>
<dbReference type="Pfam" id="PF14322">
    <property type="entry name" value="SusD-like_3"/>
    <property type="match status" value="1"/>
</dbReference>
<evidence type="ECO:0000256" key="5">
    <source>
        <dbReference type="ARBA" id="ARBA00023237"/>
    </source>
</evidence>
<proteinExistence type="inferred from homology"/>
<evidence type="ECO:0000256" key="3">
    <source>
        <dbReference type="ARBA" id="ARBA00022729"/>
    </source>
</evidence>
<name>A0AB37MEN6_9BACE</name>
<keyword evidence="3" id="KW-0732">Signal</keyword>
<comment type="caution">
    <text evidence="8">The sequence shown here is derived from an EMBL/GenBank/DDBJ whole genome shotgun (WGS) entry which is preliminary data.</text>
</comment>
<protein>
    <submittedName>
        <fullName evidence="8">RagB/SusD family nutrient uptake outer membrane protein</fullName>
    </submittedName>
</protein>
<sequence>MKITKIILFSAIVGIVLTGCGDAFFDTENAGVASKEEIDEIGSSSPDALIKVVEPLMLGLNNYTAQYNTSGKATSDNPMHGDFGLMSIYHLGDVMNEDLAFEVAGSGWFTYDYQLDYWSEQYVRPYFYWNFFYSIIGKANDIISKISESVTDSNLKAYRGEALVYRAFAHAYLAQMYQQTYIGNEDAPGVPIVLTPEEAESAVAGRAPLRQVYEQIEKDFKAGMQALQGWKRPNKTMIDEQVAAGLYSRICLVTNNWDDAITYARKARAGYSVYTPSELIADAAFNNINAKEWIWGADITAETTSKFASFFSFMCSYDAGYGGDAGQYRKIDARLYDSMNASDSRKLLFKHSSTGVEYTAQEQKFAEYTNIKFKKVANWEADYVYMRVSEMILNEAEALAHKGDNIGAATVLKELMSQRDPSWNLNSVTVDDVYHQRRLELWGEGFSLFDHLRLKKGIDRNYAGSNHLKSARYTIDAGSWYFLYQIPLQELDNSDAITANEQNPAPTESKFK</sequence>
<evidence type="ECO:0000256" key="2">
    <source>
        <dbReference type="ARBA" id="ARBA00006275"/>
    </source>
</evidence>
<comment type="subcellular location">
    <subcellularLocation>
        <location evidence="1">Cell outer membrane</location>
    </subcellularLocation>
</comment>
<accession>A0AB37MEN6</accession>
<keyword evidence="5" id="KW-0998">Cell outer membrane</keyword>
<evidence type="ECO:0000313" key="8">
    <source>
        <dbReference type="EMBL" id="RHN07681.1"/>
    </source>
</evidence>
<keyword evidence="4" id="KW-0472">Membrane</keyword>
<reference evidence="8 9" key="1">
    <citation type="submission" date="2018-08" db="EMBL/GenBank/DDBJ databases">
        <title>A genome reference for cultivated species of the human gut microbiota.</title>
        <authorList>
            <person name="Zou Y."/>
            <person name="Xue W."/>
            <person name="Luo G."/>
        </authorList>
    </citation>
    <scope>NUCLEOTIDE SEQUENCE [LARGE SCALE GENOMIC DNA]</scope>
    <source>
        <strain evidence="8 9">AF31-23</strain>
    </source>
</reference>